<dbReference type="InterPro" id="IPR036165">
    <property type="entry name" value="YefM-like_sf"/>
</dbReference>
<dbReference type="PANTHER" id="PTHR33713">
    <property type="entry name" value="ANTITOXIN YAFN-RELATED"/>
    <property type="match status" value="1"/>
</dbReference>
<dbReference type="EMBL" id="CP074133">
    <property type="protein sequence ID" value="QUX23272.1"/>
    <property type="molecule type" value="Genomic_DNA"/>
</dbReference>
<dbReference type="InterPro" id="IPR006442">
    <property type="entry name" value="Antitoxin_Phd/YefM"/>
</dbReference>
<dbReference type="SUPFAM" id="SSF143120">
    <property type="entry name" value="YefM-like"/>
    <property type="match status" value="1"/>
</dbReference>
<sequence length="101" mass="11656">MYIRYIGGMGEPVTATMSEVRRHLADTIDRARHDHTPTFITQRGRTTAVLIDADEYRRLLAIEEAAEAEWLNRLADEAEREGREPSVSLEEMARDLARREE</sequence>
<reference evidence="4 5" key="1">
    <citation type="submission" date="2021-05" db="EMBL/GenBank/DDBJ databases">
        <title>Direct Submission.</title>
        <authorList>
            <person name="Li K."/>
            <person name="Gao J."/>
        </authorList>
    </citation>
    <scope>NUCLEOTIDE SEQUENCE [LARGE SCALE GENOMIC DNA]</scope>
    <source>
        <strain evidence="4 5">Mg02</strain>
    </source>
</reference>
<dbReference type="NCBIfam" id="TIGR01552">
    <property type="entry name" value="phd_fam"/>
    <property type="match status" value="1"/>
</dbReference>
<feature type="compositionally biased region" description="Basic and acidic residues" evidence="3">
    <location>
        <begin position="91"/>
        <end position="101"/>
    </location>
</feature>
<dbReference type="Proteomes" id="UP000676079">
    <property type="component" value="Chromosome"/>
</dbReference>
<evidence type="ECO:0000256" key="3">
    <source>
        <dbReference type="SAM" id="MobiDB-lite"/>
    </source>
</evidence>
<evidence type="ECO:0000313" key="4">
    <source>
        <dbReference type="EMBL" id="QUX23272.1"/>
    </source>
</evidence>
<organism evidence="4 5">
    <name type="scientific">Nocardiopsis changdeensis</name>
    <dbReference type="NCBI Taxonomy" id="2831969"/>
    <lineage>
        <taxon>Bacteria</taxon>
        <taxon>Bacillati</taxon>
        <taxon>Actinomycetota</taxon>
        <taxon>Actinomycetes</taxon>
        <taxon>Streptosporangiales</taxon>
        <taxon>Nocardiopsidaceae</taxon>
        <taxon>Nocardiopsis</taxon>
    </lineage>
</organism>
<dbReference type="Pfam" id="PF02604">
    <property type="entry name" value="PhdYeFM_antitox"/>
    <property type="match status" value="1"/>
</dbReference>
<gene>
    <name evidence="4" type="ORF">KGD84_02400</name>
</gene>
<keyword evidence="5" id="KW-1185">Reference proteome</keyword>
<accession>A0ABX8BQB4</accession>
<evidence type="ECO:0000313" key="5">
    <source>
        <dbReference type="Proteomes" id="UP000676079"/>
    </source>
</evidence>
<dbReference type="InterPro" id="IPR051405">
    <property type="entry name" value="phD/YefM_antitoxin"/>
</dbReference>
<feature type="region of interest" description="Disordered" evidence="3">
    <location>
        <begin position="77"/>
        <end position="101"/>
    </location>
</feature>
<evidence type="ECO:0000256" key="2">
    <source>
        <dbReference type="RuleBase" id="RU362080"/>
    </source>
</evidence>
<dbReference type="Gene3D" id="3.40.1620.10">
    <property type="entry name" value="YefM-like domain"/>
    <property type="match status" value="1"/>
</dbReference>
<protein>
    <recommendedName>
        <fullName evidence="2">Antitoxin</fullName>
    </recommendedName>
</protein>
<evidence type="ECO:0000256" key="1">
    <source>
        <dbReference type="ARBA" id="ARBA00009981"/>
    </source>
</evidence>
<comment type="similarity">
    <text evidence="1 2">Belongs to the phD/YefM antitoxin family.</text>
</comment>
<name>A0ABX8BQB4_9ACTN</name>
<comment type="function">
    <text evidence="2">Antitoxin component of a type II toxin-antitoxin (TA) system.</text>
</comment>
<dbReference type="PANTHER" id="PTHR33713:SF10">
    <property type="entry name" value="ANTITOXIN YAFN"/>
    <property type="match status" value="1"/>
</dbReference>
<proteinExistence type="inferred from homology"/>